<evidence type="ECO:0000256" key="9">
    <source>
        <dbReference type="ARBA" id="ARBA00023125"/>
    </source>
</evidence>
<organism evidence="14">
    <name type="scientific">hydrothermal vent metagenome</name>
    <dbReference type="NCBI Taxonomy" id="652676"/>
    <lineage>
        <taxon>unclassified sequences</taxon>
        <taxon>metagenomes</taxon>
        <taxon>ecological metagenomes</taxon>
    </lineage>
</organism>
<feature type="domain" description="Primosomal protein N C-terminal" evidence="13">
    <location>
        <begin position="535"/>
        <end position="626"/>
    </location>
</feature>
<evidence type="ECO:0000256" key="7">
    <source>
        <dbReference type="ARBA" id="ARBA00022833"/>
    </source>
</evidence>
<evidence type="ECO:0000256" key="6">
    <source>
        <dbReference type="ARBA" id="ARBA00022806"/>
    </source>
</evidence>
<evidence type="ECO:0000256" key="8">
    <source>
        <dbReference type="ARBA" id="ARBA00022840"/>
    </source>
</evidence>
<dbReference type="InterPro" id="IPR041222">
    <property type="entry name" value="PriA_3primeBD"/>
</dbReference>
<feature type="domain" description="Primosomal protein N' 3' DNA-binding" evidence="12">
    <location>
        <begin position="8"/>
        <end position="103"/>
    </location>
</feature>
<evidence type="ECO:0000256" key="3">
    <source>
        <dbReference type="ARBA" id="ARBA00022723"/>
    </source>
</evidence>
<keyword evidence="8" id="KW-0067">ATP-binding</keyword>
<sequence>MPSPKIAKVVVDLPAQGPFDYAISEDIQSQITIGCRVSILFANRKMVGFVVGLQQTSAFKKLNSILSILDVDPVLDANILQLTKQFSEYYGCSWGEAIATYLPPVLRKSKKCHSEHSEGSHIEILRYGVLQDDNKKKDNILFLLHDKGSQKKWVFLLKKIEEVIHAQEQVIFLVPDITFMVKIKNRLQSIVNIKLSVLDKKIATQKNLSQWLDIKSGQVNVVLGMRSAVFVPTPQLGLIVVYDEEHDFYKQEQTPHYHVRQVAQMRAKIEGCEVCFVSAAPSAEIWKEAQKKNWQKVTFESEQTAAIQLVDMTNYNPQKTSILSFPLQSKIKECLESKQRVVLFMNRRGFASLTRCNQCGFTIKCERCDVNLTYLSVKNCMVCRHCNFSCALPKVCPSCKGNYMRSMGKGVEKLRQEASRLYPEARVAFFDKDTPSFPAHADIIIATQSIIRMKEQVNFDLIAVLNFDSELHHMNFRSAHKAFALWVHLYQMTTKKFVVQTYMSDNYVIKSGLKMDFEKFYRHELKHRKELEFPPYKHLVLVITRGLNEQEVFDCSKRLFDRLNEEVSGEIEVSDPHPDVQPKLRDKYRFSILLKGNSVTAILKFLKSKLKGFRKKKGIIITIDVDY</sequence>
<name>A0A3B1D6X2_9ZZZZ</name>
<accession>A0A3B1D6X2</accession>
<feature type="domain" description="DEAD/DEAH-box helicase" evidence="11">
    <location>
        <begin position="153"/>
        <end position="283"/>
    </location>
</feature>
<keyword evidence="5" id="KW-0378">Hydrolase</keyword>
<evidence type="ECO:0000256" key="1">
    <source>
        <dbReference type="ARBA" id="ARBA00022515"/>
    </source>
</evidence>
<dbReference type="InterPro" id="IPR011545">
    <property type="entry name" value="DEAD/DEAH_box_helicase_dom"/>
</dbReference>
<dbReference type="FunFam" id="3.40.1440.60:FF:000001">
    <property type="entry name" value="Primosomal protein N"/>
    <property type="match status" value="1"/>
</dbReference>
<dbReference type="GO" id="GO:0006302">
    <property type="term" value="P:double-strand break repair"/>
    <property type="evidence" value="ECO:0007669"/>
    <property type="project" value="InterPro"/>
</dbReference>
<dbReference type="Pfam" id="PF00270">
    <property type="entry name" value="DEAD"/>
    <property type="match status" value="1"/>
</dbReference>
<evidence type="ECO:0000259" key="12">
    <source>
        <dbReference type="Pfam" id="PF17764"/>
    </source>
</evidence>
<protein>
    <recommendedName>
        <fullName evidence="15">Helicase PriA essential for oriC/DnaA-independent DNA replication</fullName>
    </recommendedName>
</protein>
<keyword evidence="7" id="KW-0862">Zinc</keyword>
<dbReference type="GO" id="GO:0005524">
    <property type="term" value="F:ATP binding"/>
    <property type="evidence" value="ECO:0007669"/>
    <property type="project" value="UniProtKB-KW"/>
</dbReference>
<keyword evidence="10" id="KW-0413">Isomerase</keyword>
<dbReference type="GO" id="GO:0016787">
    <property type="term" value="F:hydrolase activity"/>
    <property type="evidence" value="ECO:0007669"/>
    <property type="project" value="UniProtKB-KW"/>
</dbReference>
<evidence type="ECO:0000259" key="13">
    <source>
        <dbReference type="Pfam" id="PF18074"/>
    </source>
</evidence>
<evidence type="ECO:0000259" key="11">
    <source>
        <dbReference type="Pfam" id="PF00270"/>
    </source>
</evidence>
<keyword evidence="6" id="KW-0347">Helicase</keyword>
<evidence type="ECO:0000313" key="14">
    <source>
        <dbReference type="EMBL" id="VAX37979.1"/>
    </source>
</evidence>
<dbReference type="InterPro" id="IPR005259">
    <property type="entry name" value="PriA"/>
</dbReference>
<gene>
    <name evidence="14" type="ORF">MNBD_UNCLBAC01-345</name>
</gene>
<dbReference type="EMBL" id="UOGJ01000146">
    <property type="protein sequence ID" value="VAX37979.1"/>
    <property type="molecule type" value="Genomic_DNA"/>
</dbReference>
<keyword evidence="1" id="KW-0639">Primosome</keyword>
<dbReference type="InterPro" id="IPR041236">
    <property type="entry name" value="PriA_C"/>
</dbReference>
<dbReference type="NCBIfam" id="TIGR00595">
    <property type="entry name" value="priA"/>
    <property type="match status" value="1"/>
</dbReference>
<dbReference type="Pfam" id="PF18074">
    <property type="entry name" value="PriA_C"/>
    <property type="match status" value="1"/>
</dbReference>
<evidence type="ECO:0000256" key="2">
    <source>
        <dbReference type="ARBA" id="ARBA00022705"/>
    </source>
</evidence>
<dbReference type="GO" id="GO:0043138">
    <property type="term" value="F:3'-5' DNA helicase activity"/>
    <property type="evidence" value="ECO:0007669"/>
    <property type="project" value="TreeGrafter"/>
</dbReference>
<dbReference type="GO" id="GO:0006270">
    <property type="term" value="P:DNA replication initiation"/>
    <property type="evidence" value="ECO:0007669"/>
    <property type="project" value="TreeGrafter"/>
</dbReference>
<evidence type="ECO:0008006" key="15">
    <source>
        <dbReference type="Google" id="ProtNLM"/>
    </source>
</evidence>
<keyword evidence="2" id="KW-0235">DNA replication</keyword>
<dbReference type="AlphaFoldDB" id="A0A3B1D6X2"/>
<dbReference type="InterPro" id="IPR027417">
    <property type="entry name" value="P-loop_NTPase"/>
</dbReference>
<keyword evidence="4" id="KW-0547">Nucleotide-binding</keyword>
<keyword evidence="3" id="KW-0479">Metal-binding</keyword>
<dbReference type="PANTHER" id="PTHR30580:SF0">
    <property type="entry name" value="PRIMOSOMAL PROTEIN N"/>
    <property type="match status" value="1"/>
</dbReference>
<evidence type="ECO:0000256" key="10">
    <source>
        <dbReference type="ARBA" id="ARBA00023235"/>
    </source>
</evidence>
<evidence type="ECO:0000256" key="5">
    <source>
        <dbReference type="ARBA" id="ARBA00022801"/>
    </source>
</evidence>
<proteinExistence type="inferred from homology"/>
<dbReference type="Gene3D" id="3.40.1440.60">
    <property type="entry name" value="PriA, 3(prime) DNA-binding domain"/>
    <property type="match status" value="1"/>
</dbReference>
<dbReference type="GO" id="GO:0003677">
    <property type="term" value="F:DNA binding"/>
    <property type="evidence" value="ECO:0007669"/>
    <property type="project" value="UniProtKB-KW"/>
</dbReference>
<dbReference type="GO" id="GO:0006310">
    <property type="term" value="P:DNA recombination"/>
    <property type="evidence" value="ECO:0007669"/>
    <property type="project" value="InterPro"/>
</dbReference>
<dbReference type="Gene3D" id="3.40.50.300">
    <property type="entry name" value="P-loop containing nucleotide triphosphate hydrolases"/>
    <property type="match status" value="1"/>
</dbReference>
<evidence type="ECO:0000256" key="4">
    <source>
        <dbReference type="ARBA" id="ARBA00022741"/>
    </source>
</evidence>
<dbReference type="PANTHER" id="PTHR30580">
    <property type="entry name" value="PRIMOSOMAL PROTEIN N"/>
    <property type="match status" value="1"/>
</dbReference>
<dbReference type="InterPro" id="IPR042115">
    <property type="entry name" value="PriA_3primeBD_sf"/>
</dbReference>
<dbReference type="Pfam" id="PF17764">
    <property type="entry name" value="PriA_3primeBD"/>
    <property type="match status" value="1"/>
</dbReference>
<reference evidence="14" key="1">
    <citation type="submission" date="2018-06" db="EMBL/GenBank/DDBJ databases">
        <authorList>
            <person name="Zhirakovskaya E."/>
        </authorList>
    </citation>
    <scope>NUCLEOTIDE SEQUENCE</scope>
</reference>
<dbReference type="HAMAP" id="MF_00983">
    <property type="entry name" value="PriA"/>
    <property type="match status" value="1"/>
</dbReference>
<keyword evidence="9" id="KW-0238">DNA-binding</keyword>
<dbReference type="SUPFAM" id="SSF52540">
    <property type="entry name" value="P-loop containing nucleoside triphosphate hydrolases"/>
    <property type="match status" value="1"/>
</dbReference>